<dbReference type="InterPro" id="IPR000215">
    <property type="entry name" value="Serpin_fam"/>
</dbReference>
<name>A0A803MGK7_CHEQI</name>
<dbReference type="Gramene" id="AUR62029109-RA">
    <property type="protein sequence ID" value="AUR62029109-RA:cds"/>
    <property type="gene ID" value="AUR62029109"/>
</dbReference>
<dbReference type="Pfam" id="PF00079">
    <property type="entry name" value="Serpin"/>
    <property type="match status" value="1"/>
</dbReference>
<reference evidence="3" key="1">
    <citation type="journal article" date="2017" name="Nature">
        <title>The genome of Chenopodium quinoa.</title>
        <authorList>
            <person name="Jarvis D.E."/>
            <person name="Ho Y.S."/>
            <person name="Lightfoot D.J."/>
            <person name="Schmoeckel S.M."/>
            <person name="Li B."/>
            <person name="Borm T.J.A."/>
            <person name="Ohyanagi H."/>
            <person name="Mineta K."/>
            <person name="Michell C.T."/>
            <person name="Saber N."/>
            <person name="Kharbatia N.M."/>
            <person name="Rupper R.R."/>
            <person name="Sharp A.R."/>
            <person name="Dally N."/>
            <person name="Boughton B.A."/>
            <person name="Woo Y.H."/>
            <person name="Gao G."/>
            <person name="Schijlen E.G.W.M."/>
            <person name="Guo X."/>
            <person name="Momin A.A."/>
            <person name="Negrao S."/>
            <person name="Al-Babili S."/>
            <person name="Gehring C."/>
            <person name="Roessner U."/>
            <person name="Jung C."/>
            <person name="Murphy K."/>
            <person name="Arold S.T."/>
            <person name="Gojobori T."/>
            <person name="van der Linden C.G."/>
            <person name="van Loo E.N."/>
            <person name="Jellen E.N."/>
            <person name="Maughan P.J."/>
            <person name="Tester M."/>
        </authorList>
    </citation>
    <scope>NUCLEOTIDE SEQUENCE [LARGE SCALE GENOMIC DNA]</scope>
    <source>
        <strain evidence="3">cv. PI 614886</strain>
    </source>
</reference>
<dbReference type="GO" id="GO:0004867">
    <property type="term" value="F:serine-type endopeptidase inhibitor activity"/>
    <property type="evidence" value="ECO:0007669"/>
    <property type="project" value="InterPro"/>
</dbReference>
<dbReference type="InterPro" id="IPR036186">
    <property type="entry name" value="Serpin_sf"/>
</dbReference>
<evidence type="ECO:0000256" key="1">
    <source>
        <dbReference type="ARBA" id="ARBA00009500"/>
    </source>
</evidence>
<evidence type="ECO:0000259" key="2">
    <source>
        <dbReference type="Pfam" id="PF00079"/>
    </source>
</evidence>
<dbReference type="InterPro" id="IPR023796">
    <property type="entry name" value="Serpin_dom"/>
</dbReference>
<protein>
    <recommendedName>
        <fullName evidence="2">Serpin domain-containing protein</fullName>
    </recommendedName>
</protein>
<evidence type="ECO:0000313" key="3">
    <source>
        <dbReference type="EnsemblPlants" id="AUR62029109-RA:cds"/>
    </source>
</evidence>
<accession>A0A803MGK7</accession>
<dbReference type="EnsemblPlants" id="AUR62029109-RA">
    <property type="protein sequence ID" value="AUR62029109-RA:cds"/>
    <property type="gene ID" value="AUR62029109"/>
</dbReference>
<dbReference type="PANTHER" id="PTHR11461">
    <property type="entry name" value="SERINE PROTEASE INHIBITOR, SERPIN"/>
    <property type="match status" value="1"/>
</dbReference>
<dbReference type="SUPFAM" id="SSF56574">
    <property type="entry name" value="Serpins"/>
    <property type="match status" value="1"/>
</dbReference>
<evidence type="ECO:0000313" key="4">
    <source>
        <dbReference type="Proteomes" id="UP000596660"/>
    </source>
</evidence>
<dbReference type="Proteomes" id="UP000596660">
    <property type="component" value="Unplaced"/>
</dbReference>
<dbReference type="PANTHER" id="PTHR11461:SF211">
    <property type="entry name" value="GH10112P-RELATED"/>
    <property type="match status" value="1"/>
</dbReference>
<feature type="domain" description="Serpin" evidence="2">
    <location>
        <begin position="10"/>
        <end position="131"/>
    </location>
</feature>
<dbReference type="InterPro" id="IPR042178">
    <property type="entry name" value="Serpin_sf_1"/>
</dbReference>
<dbReference type="AlphaFoldDB" id="A0A803MGK7"/>
<reference evidence="3" key="2">
    <citation type="submission" date="2021-03" db="UniProtKB">
        <authorList>
            <consortium name="EnsemblPlants"/>
        </authorList>
    </citation>
    <scope>IDENTIFICATION</scope>
</reference>
<proteinExistence type="inferred from homology"/>
<sequence length="143" mass="15744">MELQQSLNNQTDVSLTITGRVLSSTEAKNTNLVVSPLSLDVVLSLITAGSSGATLDQLLSFLKAHSSYDLNKLCYDLVPLIFADGSSDGGPKMSYANGVWMDQTIPLSPIFKDIVHYLYKADHNQVDFVNNVCMSFFLFNLKF</sequence>
<keyword evidence="4" id="KW-1185">Reference proteome</keyword>
<dbReference type="GO" id="GO:0005615">
    <property type="term" value="C:extracellular space"/>
    <property type="evidence" value="ECO:0007669"/>
    <property type="project" value="InterPro"/>
</dbReference>
<organism evidence="3 4">
    <name type="scientific">Chenopodium quinoa</name>
    <name type="common">Quinoa</name>
    <dbReference type="NCBI Taxonomy" id="63459"/>
    <lineage>
        <taxon>Eukaryota</taxon>
        <taxon>Viridiplantae</taxon>
        <taxon>Streptophyta</taxon>
        <taxon>Embryophyta</taxon>
        <taxon>Tracheophyta</taxon>
        <taxon>Spermatophyta</taxon>
        <taxon>Magnoliopsida</taxon>
        <taxon>eudicotyledons</taxon>
        <taxon>Gunneridae</taxon>
        <taxon>Pentapetalae</taxon>
        <taxon>Caryophyllales</taxon>
        <taxon>Chenopodiaceae</taxon>
        <taxon>Chenopodioideae</taxon>
        <taxon>Atripliceae</taxon>
        <taxon>Chenopodium</taxon>
    </lineage>
</organism>
<comment type="similarity">
    <text evidence="1">Belongs to the serpin family.</text>
</comment>
<dbReference type="OMA" id="ACAVWHE"/>
<dbReference type="Gene3D" id="3.30.497.10">
    <property type="entry name" value="Antithrombin, subunit I, domain 2"/>
    <property type="match status" value="1"/>
</dbReference>